<feature type="compositionally biased region" description="Low complexity" evidence="1">
    <location>
        <begin position="903"/>
        <end position="922"/>
    </location>
</feature>
<feature type="region of interest" description="Disordered" evidence="1">
    <location>
        <begin position="722"/>
        <end position="747"/>
    </location>
</feature>
<gene>
    <name evidence="2" type="ORF">M378DRAFT_16481</name>
</gene>
<sequence>MRGTRSSPIPIDDSEEEVLEELCDNSADSAIVDNLTGRLMDPLSPETYASTSHKRKRDEIRTDYSDAFIQGSSSMLLSPVGESKKARKRRRRLELKALEAAETFARAQRSWQEQMSNVLYGSTGGYDPNVDMNMSMNRAMFHGIDSMPTYSMEDNTNVMRSYSQNVSSGPSEWVSAMALAGSLPDPNGYSNQYQWPPPNGHPYSHNFHAQPFAPPSRSPSPPALLERVSSPILPTVNRLLPTAPNAHSITAKRAQIIGMKPDNEPHSKHGTFRFSPGNLSFFLHNNNQNPGHVGNLTTSNQHSYIPNPACTIVMEQLPKSHRTIEFVKSWAKQSSDVMPVCILVDAPSGKALVEFPSAKFSRKAWESPRLGVEYAGVKTHQLKGKPRVDQIRVWWYRVDGVGAGSGVGEIEEGEIGDDEVDAVQEQRFGHHTKQQQRQGQQDPPRQPESKKARKARLAREKQAKQGIQPSSPQLNRNLSGSGFGHNLTSGMTELTNASTPVTVLESPISPRRSPQLLKAINWKNLAQSDLQVDMQLEEVSRSPQSRHHRSSSSFRSNVNKGNAGISTPTSTDGRAEVGARHWLRDAEVTVEGNSGENSITFSKEESLTRQVRGPGDATSARASRRRSASSSSVADQVTAVTERGHVTSTCPPSPSSSSATSTILQWSELPQSASNKSFQGSQGTSPIDITQPISKPFSSSGPNYSTDASAIATSTSAVAPSFRTLPKSPLSSLTRQPTPSAQPRATVSSVFTASPLELAVKGMTPAAKAKAPVSQLNPVPVAVTLNNSTPTSKPSPIPISIPEPRIAASEQASSAVTASSGSTKLAEMKRVLMAKQKDLEETIARSKLEMTRLKESASVEAKEDASVLSSSSAEGNKAMEDRLRKLVLQSQKTRSKSAEHQRSVLPQSRSSSTSSSSISSTIPSPPVLTPPPGGPDNVVHTMSPVQTFSLEDLAVSFITETISTLKQTTTPTLVSSPIAQSLVPAVPTSRPQPQVQSQSQPQSQTLAPALGSQTTIKEELGARQKQLEQYIAESRVLMTQLTQARTKQEKDRLLGLMREKTRLMDEEKEKMANVTNGTDQATRVRRLDEQKLIRWPTCSLDGVLIISDDEYDEDEEEG</sequence>
<feature type="region of interest" description="Disordered" evidence="1">
    <location>
        <begin position="537"/>
        <end position="576"/>
    </location>
</feature>
<protein>
    <submittedName>
        <fullName evidence="2">Uncharacterized protein</fullName>
    </submittedName>
</protein>
<dbReference type="InParanoid" id="A0A0C2W7H8"/>
<feature type="region of interest" description="Disordered" evidence="1">
    <location>
        <begin position="588"/>
        <end position="706"/>
    </location>
</feature>
<proteinExistence type="predicted"/>
<dbReference type="Proteomes" id="UP000054549">
    <property type="component" value="Unassembled WGS sequence"/>
</dbReference>
<feature type="compositionally biased region" description="Polar residues" evidence="1">
    <location>
        <begin position="663"/>
        <end position="704"/>
    </location>
</feature>
<feature type="compositionally biased region" description="Pro residues" evidence="1">
    <location>
        <begin position="923"/>
        <end position="934"/>
    </location>
</feature>
<reference evidence="2 3" key="1">
    <citation type="submission" date="2014-04" db="EMBL/GenBank/DDBJ databases">
        <title>Evolutionary Origins and Diversification of the Mycorrhizal Mutualists.</title>
        <authorList>
            <consortium name="DOE Joint Genome Institute"/>
            <consortium name="Mycorrhizal Genomics Consortium"/>
            <person name="Kohler A."/>
            <person name="Kuo A."/>
            <person name="Nagy L.G."/>
            <person name="Floudas D."/>
            <person name="Copeland A."/>
            <person name="Barry K.W."/>
            <person name="Cichocki N."/>
            <person name="Veneault-Fourrey C."/>
            <person name="LaButti K."/>
            <person name="Lindquist E.A."/>
            <person name="Lipzen A."/>
            <person name="Lundell T."/>
            <person name="Morin E."/>
            <person name="Murat C."/>
            <person name="Riley R."/>
            <person name="Ohm R."/>
            <person name="Sun H."/>
            <person name="Tunlid A."/>
            <person name="Henrissat B."/>
            <person name="Grigoriev I.V."/>
            <person name="Hibbett D.S."/>
            <person name="Martin F."/>
        </authorList>
    </citation>
    <scope>NUCLEOTIDE SEQUENCE [LARGE SCALE GENOMIC DNA]</scope>
    <source>
        <strain evidence="2 3">Koide BX008</strain>
    </source>
</reference>
<evidence type="ECO:0000313" key="3">
    <source>
        <dbReference type="Proteomes" id="UP000054549"/>
    </source>
</evidence>
<feature type="compositionally biased region" description="Polar residues" evidence="1">
    <location>
        <begin position="729"/>
        <end position="747"/>
    </location>
</feature>
<dbReference type="EMBL" id="KN818383">
    <property type="protein sequence ID" value="KIL57087.1"/>
    <property type="molecule type" value="Genomic_DNA"/>
</dbReference>
<feature type="compositionally biased region" description="Polar residues" evidence="1">
    <location>
        <begin position="591"/>
        <end position="601"/>
    </location>
</feature>
<feature type="compositionally biased region" description="Pro residues" evidence="1">
    <location>
        <begin position="212"/>
        <end position="222"/>
    </location>
</feature>
<feature type="compositionally biased region" description="Polar residues" evidence="1">
    <location>
        <begin position="465"/>
        <end position="492"/>
    </location>
</feature>
<feature type="region of interest" description="Disordered" evidence="1">
    <location>
        <begin position="984"/>
        <end position="1008"/>
    </location>
</feature>
<keyword evidence="3" id="KW-1185">Reference proteome</keyword>
<dbReference type="AlphaFoldDB" id="A0A0C2W7H8"/>
<organism evidence="2 3">
    <name type="scientific">Amanita muscaria (strain Koide BX008)</name>
    <dbReference type="NCBI Taxonomy" id="946122"/>
    <lineage>
        <taxon>Eukaryota</taxon>
        <taxon>Fungi</taxon>
        <taxon>Dikarya</taxon>
        <taxon>Basidiomycota</taxon>
        <taxon>Agaricomycotina</taxon>
        <taxon>Agaricomycetes</taxon>
        <taxon>Agaricomycetidae</taxon>
        <taxon>Agaricales</taxon>
        <taxon>Pluteineae</taxon>
        <taxon>Amanitaceae</taxon>
        <taxon>Amanita</taxon>
    </lineage>
</organism>
<feature type="compositionally biased region" description="Basic and acidic residues" evidence="1">
    <location>
        <begin position="852"/>
        <end position="865"/>
    </location>
</feature>
<feature type="region of interest" description="Disordered" evidence="1">
    <location>
        <begin position="200"/>
        <end position="222"/>
    </location>
</feature>
<feature type="compositionally biased region" description="Polar residues" evidence="1">
    <location>
        <begin position="557"/>
        <end position="572"/>
    </location>
</feature>
<evidence type="ECO:0000313" key="2">
    <source>
        <dbReference type="EMBL" id="KIL57087.1"/>
    </source>
</evidence>
<accession>A0A0C2W7H8</accession>
<dbReference type="HOGENOM" id="CLU_311916_0_0_1"/>
<feature type="compositionally biased region" description="Low complexity" evidence="1">
    <location>
        <begin position="647"/>
        <end position="662"/>
    </location>
</feature>
<evidence type="ECO:0000256" key="1">
    <source>
        <dbReference type="SAM" id="MobiDB-lite"/>
    </source>
</evidence>
<feature type="region of interest" description="Disordered" evidence="1">
    <location>
        <begin position="429"/>
        <end position="492"/>
    </location>
</feature>
<dbReference type="OrthoDB" id="2804702at2759"/>
<name>A0A0C2W7H8_AMAMK</name>
<feature type="compositionally biased region" description="Low complexity" evidence="1">
    <location>
        <begin position="986"/>
        <end position="1005"/>
    </location>
</feature>
<feature type="region of interest" description="Disordered" evidence="1">
    <location>
        <begin position="852"/>
        <end position="941"/>
    </location>
</feature>